<dbReference type="Pfam" id="PF10551">
    <property type="entry name" value="MULE"/>
    <property type="match status" value="1"/>
</dbReference>
<gene>
    <name evidence="7" type="ORF">Ahy_B06g085446</name>
</gene>
<dbReference type="EMBL" id="SDMP01000016">
    <property type="protein sequence ID" value="RYR05601.1"/>
    <property type="molecule type" value="Genomic_DNA"/>
</dbReference>
<dbReference type="PANTHER" id="PTHR31973">
    <property type="entry name" value="POLYPROTEIN, PUTATIVE-RELATED"/>
    <property type="match status" value="1"/>
</dbReference>
<evidence type="ECO:0000313" key="7">
    <source>
        <dbReference type="EMBL" id="RYR05601.1"/>
    </source>
</evidence>
<evidence type="ECO:0000313" key="8">
    <source>
        <dbReference type="Proteomes" id="UP000289738"/>
    </source>
</evidence>
<name>A0A444YUJ8_ARAHY</name>
<dbReference type="AlphaFoldDB" id="A0A444YUJ8"/>
<keyword evidence="3" id="KW-0862">Zinc</keyword>
<keyword evidence="8" id="KW-1185">Reference proteome</keyword>
<dbReference type="PANTHER" id="PTHR31973:SF195">
    <property type="entry name" value="MUDR FAMILY TRANSPOSASE"/>
    <property type="match status" value="1"/>
</dbReference>
<dbReference type="InterPro" id="IPR007527">
    <property type="entry name" value="Znf_SWIM"/>
</dbReference>
<keyword evidence="1" id="KW-0479">Metal-binding</keyword>
<comment type="caution">
    <text evidence="7">The sequence shown here is derived from an EMBL/GenBank/DDBJ whole genome shotgun (WGS) entry which is preliminary data.</text>
</comment>
<feature type="compositionally biased region" description="Polar residues" evidence="5">
    <location>
        <begin position="228"/>
        <end position="237"/>
    </location>
</feature>
<reference evidence="7 8" key="1">
    <citation type="submission" date="2019-01" db="EMBL/GenBank/DDBJ databases">
        <title>Sequencing of cultivated peanut Arachis hypogaea provides insights into genome evolution and oil improvement.</title>
        <authorList>
            <person name="Chen X."/>
        </authorList>
    </citation>
    <scope>NUCLEOTIDE SEQUENCE [LARGE SCALE GENOMIC DNA]</scope>
    <source>
        <strain evidence="8">cv. Fuhuasheng</strain>
        <tissue evidence="7">Leaves</tissue>
    </source>
</reference>
<feature type="domain" description="SWIM-type" evidence="6">
    <location>
        <begin position="742"/>
        <end position="774"/>
    </location>
</feature>
<dbReference type="PROSITE" id="PS50966">
    <property type="entry name" value="ZF_SWIM"/>
    <property type="match status" value="1"/>
</dbReference>
<feature type="compositionally biased region" description="Basic residues" evidence="5">
    <location>
        <begin position="846"/>
        <end position="860"/>
    </location>
</feature>
<dbReference type="InterPro" id="IPR006564">
    <property type="entry name" value="Znf_PMZ"/>
</dbReference>
<dbReference type="Pfam" id="PF03108">
    <property type="entry name" value="DBD_Tnp_Mut"/>
    <property type="match status" value="1"/>
</dbReference>
<evidence type="ECO:0000259" key="6">
    <source>
        <dbReference type="PROSITE" id="PS50966"/>
    </source>
</evidence>
<proteinExistence type="predicted"/>
<organism evidence="7 8">
    <name type="scientific">Arachis hypogaea</name>
    <name type="common">Peanut</name>
    <dbReference type="NCBI Taxonomy" id="3818"/>
    <lineage>
        <taxon>Eukaryota</taxon>
        <taxon>Viridiplantae</taxon>
        <taxon>Streptophyta</taxon>
        <taxon>Embryophyta</taxon>
        <taxon>Tracheophyta</taxon>
        <taxon>Spermatophyta</taxon>
        <taxon>Magnoliopsida</taxon>
        <taxon>eudicotyledons</taxon>
        <taxon>Gunneridae</taxon>
        <taxon>Pentapetalae</taxon>
        <taxon>rosids</taxon>
        <taxon>fabids</taxon>
        <taxon>Fabales</taxon>
        <taxon>Fabaceae</taxon>
        <taxon>Papilionoideae</taxon>
        <taxon>50 kb inversion clade</taxon>
        <taxon>dalbergioids sensu lato</taxon>
        <taxon>Dalbergieae</taxon>
        <taxon>Pterocarpus clade</taxon>
        <taxon>Arachis</taxon>
    </lineage>
</organism>
<feature type="compositionally biased region" description="Basic and acidic residues" evidence="5">
    <location>
        <begin position="836"/>
        <end position="845"/>
    </location>
</feature>
<evidence type="ECO:0000256" key="5">
    <source>
        <dbReference type="SAM" id="MobiDB-lite"/>
    </source>
</evidence>
<evidence type="ECO:0000256" key="3">
    <source>
        <dbReference type="ARBA" id="ARBA00022833"/>
    </source>
</evidence>
<evidence type="ECO:0000256" key="2">
    <source>
        <dbReference type="ARBA" id="ARBA00022771"/>
    </source>
</evidence>
<dbReference type="GO" id="GO:0008270">
    <property type="term" value="F:zinc ion binding"/>
    <property type="evidence" value="ECO:0007669"/>
    <property type="project" value="UniProtKB-KW"/>
</dbReference>
<protein>
    <recommendedName>
        <fullName evidence="6">SWIM-type domain-containing protein</fullName>
    </recommendedName>
</protein>
<sequence length="875" mass="97631">MASEDSFLVLVHHRGSIKRKTRSGVKFTDKDPLCIIVRPTTGYDALVSSVLEKLGLEGVKRVKKFFYRILTTVLHDTVKYDCFTIRSDEDLQVMYLCRRQFPEVRTPELLAKLVDVVSSSGGSNRNANTIATVAGSSSRLAVASSSVPVYEPAIQPVASPSFAVDLSGNVGDEVRYGEHHLTELRCPTPAGVGEGLFDDPDDDDVEPDMIADDSGDDLGASHPRRATGGSSSGTQQYPPHFSSLDLDAMRHDKNPGQPAGFGARDTEGSAGMTEFQVGQQFQDKDEALLSVKTYSIRRGVQYKVVESNYRRYVGKCSEFGNGCTWLIRLSLRQRKGIWEVKRYNGPHTCLATSISSDHRSLDYHVIATFIMPIIRADASVNIKVLLNATAAHFGFRPTYRRVWMAKQKAVAIIYGDWDESYNELPRWVLGVQLTMPGTVAVLRTCPVRVGGQLDESQANFHRLFWTFPPCIEAFHHCKPLVSIDGTHLYGKYEGTLLVTIAQDGNSNILPVAFALVESENAESWSFFLSHLRQHVTPQPGLLVISDRHNGIKAALEAPDGGWLPPAAYRAFCIGHVAANFALTFKGKDARRLLVNAAYAKTEVEFDYWFDILRSENLAMCDWANRIEYSLWTQYCDEGRRFGHMTTNISECVNSILKGVRNLPVCSLVKATYARLAELFVRKGREAEAQLGTRQQFSQYLVKCIEANLKTARCFTVTVYDRDNSEYTVAETTPTGSFSLGSYRVSLASQTCDCGYFQALHFPCPHALACCAYSRLTWQPYVHQVYCLSSIFDVYQIGITPPIPEDFWPPYDGPTVIPNPNMRRAREGRPRSTRIRTNMDDADPNRPKRCGLCRQPGHTRRSCPQAGRPTHTGGNK</sequence>
<accession>A0A444YUJ8</accession>
<feature type="region of interest" description="Disordered" evidence="5">
    <location>
        <begin position="185"/>
        <end position="268"/>
    </location>
</feature>
<evidence type="ECO:0000256" key="1">
    <source>
        <dbReference type="ARBA" id="ARBA00022723"/>
    </source>
</evidence>
<dbReference type="InterPro" id="IPR018289">
    <property type="entry name" value="MULE_transposase_dom"/>
</dbReference>
<dbReference type="Proteomes" id="UP000289738">
    <property type="component" value="Chromosome B06"/>
</dbReference>
<dbReference type="STRING" id="3818.A0A444YUJ8"/>
<keyword evidence="2 4" id="KW-0863">Zinc-finger</keyword>
<feature type="region of interest" description="Disordered" evidence="5">
    <location>
        <begin position="817"/>
        <end position="875"/>
    </location>
</feature>
<dbReference type="Pfam" id="PF04434">
    <property type="entry name" value="SWIM"/>
    <property type="match status" value="1"/>
</dbReference>
<evidence type="ECO:0000256" key="4">
    <source>
        <dbReference type="PROSITE-ProRule" id="PRU00325"/>
    </source>
</evidence>
<feature type="compositionally biased region" description="Acidic residues" evidence="5">
    <location>
        <begin position="196"/>
        <end position="216"/>
    </location>
</feature>
<dbReference type="SMART" id="SM00575">
    <property type="entry name" value="ZnF_PMZ"/>
    <property type="match status" value="1"/>
</dbReference>
<dbReference type="InterPro" id="IPR004332">
    <property type="entry name" value="Transposase_MuDR"/>
</dbReference>